<keyword evidence="2" id="KW-1185">Reference proteome</keyword>
<reference evidence="1" key="1">
    <citation type="journal article" date="2020" name="Stud. Mycol.">
        <title>101 Dothideomycetes genomes: a test case for predicting lifestyles and emergence of pathogens.</title>
        <authorList>
            <person name="Haridas S."/>
            <person name="Albert R."/>
            <person name="Binder M."/>
            <person name="Bloem J."/>
            <person name="Labutti K."/>
            <person name="Salamov A."/>
            <person name="Andreopoulos B."/>
            <person name="Baker S."/>
            <person name="Barry K."/>
            <person name="Bills G."/>
            <person name="Bluhm B."/>
            <person name="Cannon C."/>
            <person name="Castanera R."/>
            <person name="Culley D."/>
            <person name="Daum C."/>
            <person name="Ezra D."/>
            <person name="Gonzalez J."/>
            <person name="Henrissat B."/>
            <person name="Kuo A."/>
            <person name="Liang C."/>
            <person name="Lipzen A."/>
            <person name="Lutzoni F."/>
            <person name="Magnuson J."/>
            <person name="Mondo S."/>
            <person name="Nolan M."/>
            <person name="Ohm R."/>
            <person name="Pangilinan J."/>
            <person name="Park H.-J."/>
            <person name="Ramirez L."/>
            <person name="Alfaro M."/>
            <person name="Sun H."/>
            <person name="Tritt A."/>
            <person name="Yoshinaga Y."/>
            <person name="Zwiers L.-H."/>
            <person name="Turgeon B."/>
            <person name="Goodwin S."/>
            <person name="Spatafora J."/>
            <person name="Crous P."/>
            <person name="Grigoriev I."/>
        </authorList>
    </citation>
    <scope>NUCLEOTIDE SEQUENCE</scope>
    <source>
        <strain evidence="1">CBS 107.79</strain>
    </source>
</reference>
<protein>
    <submittedName>
        <fullName evidence="1">Uncharacterized protein</fullName>
    </submittedName>
</protein>
<proteinExistence type="predicted"/>
<gene>
    <name evidence="1" type="ORF">BU23DRAFT_449989</name>
</gene>
<dbReference type="AlphaFoldDB" id="A0A6A5VPS1"/>
<dbReference type="Proteomes" id="UP000800036">
    <property type="component" value="Unassembled WGS sequence"/>
</dbReference>
<evidence type="ECO:0000313" key="1">
    <source>
        <dbReference type="EMBL" id="KAF1978580.1"/>
    </source>
</evidence>
<accession>A0A6A5VPS1</accession>
<sequence length="58" mass="7304">RKHSFYFNLLYKNISKYYIKAYYIYNMDKKSYMLTIISYLKRILDRASYKDKIRRSTI</sequence>
<feature type="non-terminal residue" evidence="1">
    <location>
        <position position="1"/>
    </location>
</feature>
<organism evidence="1 2">
    <name type="scientific">Bimuria novae-zelandiae CBS 107.79</name>
    <dbReference type="NCBI Taxonomy" id="1447943"/>
    <lineage>
        <taxon>Eukaryota</taxon>
        <taxon>Fungi</taxon>
        <taxon>Dikarya</taxon>
        <taxon>Ascomycota</taxon>
        <taxon>Pezizomycotina</taxon>
        <taxon>Dothideomycetes</taxon>
        <taxon>Pleosporomycetidae</taxon>
        <taxon>Pleosporales</taxon>
        <taxon>Massarineae</taxon>
        <taxon>Didymosphaeriaceae</taxon>
        <taxon>Bimuria</taxon>
    </lineage>
</organism>
<evidence type="ECO:0000313" key="2">
    <source>
        <dbReference type="Proteomes" id="UP000800036"/>
    </source>
</evidence>
<name>A0A6A5VPS1_9PLEO</name>
<dbReference type="EMBL" id="ML976660">
    <property type="protein sequence ID" value="KAF1978580.1"/>
    <property type="molecule type" value="Genomic_DNA"/>
</dbReference>